<proteinExistence type="predicted"/>
<protein>
    <submittedName>
        <fullName evidence="3">Uncharacterized protein</fullName>
    </submittedName>
</protein>
<dbReference type="SUPFAM" id="SSF48452">
    <property type="entry name" value="TPR-like"/>
    <property type="match status" value="3"/>
</dbReference>
<name>A0A0M9VJ06_9FLAO</name>
<reference evidence="3 4" key="1">
    <citation type="submission" date="2015-08" db="EMBL/GenBank/DDBJ databases">
        <title>Whole genome sequence of Flavobacterium akiainvivens IK-1T, from decaying Wikstroemia oahuensis, an endemic Hawaiian shrub.</title>
        <authorList>
            <person name="Wan X."/>
            <person name="Hou S."/>
            <person name="Saito J."/>
            <person name="Donachie S."/>
        </authorList>
    </citation>
    <scope>NUCLEOTIDE SEQUENCE [LARGE SCALE GENOMIC DNA]</scope>
    <source>
        <strain evidence="3 4">IK-1</strain>
    </source>
</reference>
<feature type="coiled-coil region" evidence="2">
    <location>
        <begin position="428"/>
        <end position="483"/>
    </location>
</feature>
<dbReference type="SMART" id="SM00028">
    <property type="entry name" value="TPR"/>
    <property type="match status" value="7"/>
</dbReference>
<dbReference type="GO" id="GO:0006355">
    <property type="term" value="P:regulation of DNA-templated transcription"/>
    <property type="evidence" value="ECO:0007669"/>
    <property type="project" value="InterPro"/>
</dbReference>
<evidence type="ECO:0000313" key="4">
    <source>
        <dbReference type="Proteomes" id="UP000037755"/>
    </source>
</evidence>
<dbReference type="Gene3D" id="1.25.40.10">
    <property type="entry name" value="Tetratricopeptide repeat domain"/>
    <property type="match status" value="3"/>
</dbReference>
<keyword evidence="2" id="KW-0175">Coiled coil</keyword>
<keyword evidence="1" id="KW-0802">TPR repeat</keyword>
<dbReference type="InterPro" id="IPR011990">
    <property type="entry name" value="TPR-like_helical_dom_sf"/>
</dbReference>
<dbReference type="SUPFAM" id="SSF46894">
    <property type="entry name" value="C-terminal effector domain of the bipartite response regulators"/>
    <property type="match status" value="1"/>
</dbReference>
<sequence length="618" mass="70627">MHPVAGFSQTTRADSLLAKLQKFEKEKKSMGRSFPKMRDTLKADMLSSLAIYYSHNNPQKALAYTNEQMALSEKIGYKFGIANACEMLAFVNEYEGRYEKALEQLIRARGLYMEIGSKGHAINVDNGIGVQYAKQGIYSEALKYLFRALAESKKENDYWGIMSTCNNIGLVYTKHKDYDRALKYYLESLTIQLKHKENRAIPYTYMNMGEIYGRKKMNDLSSKYFKLGIESAKVAGDSIALANNYCGLGILRIKQQQYTDAEALLLKAKGIMEGVGDRGGLFTVYLSLADVEAKKGNSQTALAYNNHALEIVKQSGELDMYRQVYNQFSEIYAGMGNYKAAYDNHVLYKKFNDSLFNAENQQKLTEQRMNFEFKAVQDKKDHEARAALERQKTIRNATAGGVVVAALSGFIFLMRRQHRSNAKKLKAYNKLQDKLARKNLEAQALQVEKENIELKNNLMLKEKEQELLEKETLQEKLDFNRRELASATLYLYQKNELLSALKAEIDAVSQGDASPQQISRIKSTIQQNLYMDADWDKFKLHFEQVHPDFFKELTEKHPGLTAYEVRLCAYLHLKLSTKEIAALLNITPASVTKAKVRLNKKLNRTDVEETEPEMVKMD</sequence>
<dbReference type="PROSITE" id="PS50005">
    <property type="entry name" value="TPR"/>
    <property type="match status" value="1"/>
</dbReference>
<dbReference type="InterPro" id="IPR016032">
    <property type="entry name" value="Sig_transdc_resp-reg_C-effctor"/>
</dbReference>
<dbReference type="InterPro" id="IPR019734">
    <property type="entry name" value="TPR_rpt"/>
</dbReference>
<gene>
    <name evidence="3" type="ORF">AM493_15315</name>
</gene>
<evidence type="ECO:0000256" key="2">
    <source>
        <dbReference type="SAM" id="Coils"/>
    </source>
</evidence>
<evidence type="ECO:0000313" key="3">
    <source>
        <dbReference type="EMBL" id="KOS07252.1"/>
    </source>
</evidence>
<evidence type="ECO:0000256" key="1">
    <source>
        <dbReference type="PROSITE-ProRule" id="PRU00339"/>
    </source>
</evidence>
<dbReference type="STRING" id="1202724.AM493_15315"/>
<dbReference type="PANTHER" id="PTHR10098">
    <property type="entry name" value="RAPSYN-RELATED"/>
    <property type="match status" value="1"/>
</dbReference>
<accession>A0A0M9VJ06</accession>
<dbReference type="Proteomes" id="UP000037755">
    <property type="component" value="Unassembled WGS sequence"/>
</dbReference>
<dbReference type="EMBL" id="LIYD01000005">
    <property type="protein sequence ID" value="KOS07252.1"/>
    <property type="molecule type" value="Genomic_DNA"/>
</dbReference>
<dbReference type="PATRIC" id="fig|1202724.3.peg.3182"/>
<dbReference type="AlphaFoldDB" id="A0A0M9VJ06"/>
<dbReference type="GO" id="GO:0003677">
    <property type="term" value="F:DNA binding"/>
    <property type="evidence" value="ECO:0007669"/>
    <property type="project" value="InterPro"/>
</dbReference>
<comment type="caution">
    <text evidence="3">The sequence shown here is derived from an EMBL/GenBank/DDBJ whole genome shotgun (WGS) entry which is preliminary data.</text>
</comment>
<feature type="repeat" description="TPR" evidence="1">
    <location>
        <begin position="162"/>
        <end position="195"/>
    </location>
</feature>
<keyword evidence="4" id="KW-1185">Reference proteome</keyword>
<organism evidence="3 4">
    <name type="scientific">Flavobacterium akiainvivens</name>
    <dbReference type="NCBI Taxonomy" id="1202724"/>
    <lineage>
        <taxon>Bacteria</taxon>
        <taxon>Pseudomonadati</taxon>
        <taxon>Bacteroidota</taxon>
        <taxon>Flavobacteriia</taxon>
        <taxon>Flavobacteriales</taxon>
        <taxon>Flavobacteriaceae</taxon>
        <taxon>Flavobacterium</taxon>
    </lineage>
</organism>